<keyword evidence="2" id="KW-1185">Reference proteome</keyword>
<dbReference type="AlphaFoldDB" id="A0A0H1B4K7"/>
<dbReference type="Proteomes" id="UP000053573">
    <property type="component" value="Unassembled WGS sequence"/>
</dbReference>
<evidence type="ECO:0000313" key="1">
    <source>
        <dbReference type="EMBL" id="KLJ06344.1"/>
    </source>
</evidence>
<sequence length="60" mass="6626">MLQPATRIPTAPVTAVTMTTPSTTTTILRPGMEVVRWMVEGAARAVGRKRCPSGRWMLER</sequence>
<organism evidence="1 2">
    <name type="scientific">Blastomyces silverae</name>
    <dbReference type="NCBI Taxonomy" id="2060906"/>
    <lineage>
        <taxon>Eukaryota</taxon>
        <taxon>Fungi</taxon>
        <taxon>Dikarya</taxon>
        <taxon>Ascomycota</taxon>
        <taxon>Pezizomycotina</taxon>
        <taxon>Eurotiomycetes</taxon>
        <taxon>Eurotiomycetidae</taxon>
        <taxon>Onygenales</taxon>
        <taxon>Ajellomycetaceae</taxon>
        <taxon>Blastomyces</taxon>
    </lineage>
</organism>
<dbReference type="EMBL" id="LDEV01003172">
    <property type="protein sequence ID" value="KLJ06344.1"/>
    <property type="molecule type" value="Genomic_DNA"/>
</dbReference>
<proteinExistence type="predicted"/>
<comment type="caution">
    <text evidence="1">The sequence shown here is derived from an EMBL/GenBank/DDBJ whole genome shotgun (WGS) entry which is preliminary data.</text>
</comment>
<evidence type="ECO:0000313" key="2">
    <source>
        <dbReference type="Proteomes" id="UP000053573"/>
    </source>
</evidence>
<protein>
    <submittedName>
        <fullName evidence="1">Uncharacterized protein</fullName>
    </submittedName>
</protein>
<reference evidence="2" key="1">
    <citation type="journal article" date="2015" name="PLoS Genet.">
        <title>The dynamic genome and transcriptome of the human fungal pathogen Blastomyces and close relative Emmonsia.</title>
        <authorList>
            <person name="Munoz J.F."/>
            <person name="Gauthier G.M."/>
            <person name="Desjardins C.A."/>
            <person name="Gallo J.E."/>
            <person name="Holder J."/>
            <person name="Sullivan T.D."/>
            <person name="Marty A.J."/>
            <person name="Carmen J.C."/>
            <person name="Chen Z."/>
            <person name="Ding L."/>
            <person name="Gujja S."/>
            <person name="Magrini V."/>
            <person name="Misas E."/>
            <person name="Mitreva M."/>
            <person name="Priest M."/>
            <person name="Saif S."/>
            <person name="Whiston E.A."/>
            <person name="Young S."/>
            <person name="Zeng Q."/>
            <person name="Goldman W.E."/>
            <person name="Mardis E.R."/>
            <person name="Taylor J.W."/>
            <person name="McEwen J.G."/>
            <person name="Clay O.K."/>
            <person name="Klein B.S."/>
            <person name="Cuomo C.A."/>
        </authorList>
    </citation>
    <scope>NUCLEOTIDE SEQUENCE [LARGE SCALE GENOMIC DNA]</scope>
    <source>
        <strain evidence="2">UAMH 139</strain>
    </source>
</reference>
<accession>A0A0H1B4K7</accession>
<gene>
    <name evidence="1" type="ORF">EMPG_10242</name>
</gene>
<name>A0A0H1B4K7_9EURO</name>